<evidence type="ECO:0000313" key="1">
    <source>
        <dbReference type="EMBL" id="JAG12172.1"/>
    </source>
</evidence>
<sequence length="105" mass="12010">MEYKQGWQSVCQNVLGKWGRPEIETSINEPVQHWLRTNFPLPQLVQCSWSSEEKGVGLSVWMVVFAEKLPTRPLTLHTMELSTEFCEPIAVTHTQVDTTALQLVL</sequence>
<name>A0A0A9WUN6_LYGHE</name>
<proteinExistence type="predicted"/>
<reference evidence="1" key="1">
    <citation type="journal article" date="2014" name="PLoS ONE">
        <title>Transcriptome-Based Identification of ABC Transporters in the Western Tarnished Plant Bug Lygus hesperus.</title>
        <authorList>
            <person name="Hull J.J."/>
            <person name="Chaney K."/>
            <person name="Geib S.M."/>
            <person name="Fabrick J.A."/>
            <person name="Brent C.S."/>
            <person name="Walsh D."/>
            <person name="Lavine L.C."/>
        </authorList>
    </citation>
    <scope>NUCLEOTIDE SEQUENCE</scope>
</reference>
<dbReference type="AlphaFoldDB" id="A0A0A9WUN6"/>
<reference evidence="1" key="2">
    <citation type="submission" date="2014-07" db="EMBL/GenBank/DDBJ databases">
        <authorList>
            <person name="Hull J."/>
        </authorList>
    </citation>
    <scope>NUCLEOTIDE SEQUENCE</scope>
</reference>
<organism evidence="1">
    <name type="scientific">Lygus hesperus</name>
    <name type="common">Western plant bug</name>
    <dbReference type="NCBI Taxonomy" id="30085"/>
    <lineage>
        <taxon>Eukaryota</taxon>
        <taxon>Metazoa</taxon>
        <taxon>Ecdysozoa</taxon>
        <taxon>Arthropoda</taxon>
        <taxon>Hexapoda</taxon>
        <taxon>Insecta</taxon>
        <taxon>Pterygota</taxon>
        <taxon>Neoptera</taxon>
        <taxon>Paraneoptera</taxon>
        <taxon>Hemiptera</taxon>
        <taxon>Heteroptera</taxon>
        <taxon>Panheteroptera</taxon>
        <taxon>Cimicomorpha</taxon>
        <taxon>Miridae</taxon>
        <taxon>Mirini</taxon>
        <taxon>Lygus</taxon>
    </lineage>
</organism>
<protein>
    <submittedName>
        <fullName evidence="1">Proton myo-inositol cotransporter</fullName>
    </submittedName>
</protein>
<accession>A0A0A9WUN6</accession>
<gene>
    <name evidence="1" type="primary">Slc2a13</name>
    <name evidence="1" type="ORF">CM83_13551</name>
</gene>
<feature type="non-terminal residue" evidence="1">
    <location>
        <position position="105"/>
    </location>
</feature>
<dbReference type="EMBL" id="GBHO01031432">
    <property type="protein sequence ID" value="JAG12172.1"/>
    <property type="molecule type" value="Transcribed_RNA"/>
</dbReference>